<evidence type="ECO:0000313" key="4">
    <source>
        <dbReference type="EMBL" id="QDU44430.1"/>
    </source>
</evidence>
<gene>
    <name evidence="4" type="primary">rbsK_1</name>
    <name evidence="4" type="ORF">Mal52_29110</name>
</gene>
<feature type="domain" description="Carbohydrate kinase PfkB" evidence="3">
    <location>
        <begin position="18"/>
        <end position="295"/>
    </location>
</feature>
<evidence type="ECO:0000256" key="2">
    <source>
        <dbReference type="ARBA" id="ARBA00022777"/>
    </source>
</evidence>
<keyword evidence="2 4" id="KW-0418">Kinase</keyword>
<dbReference type="PANTHER" id="PTHR42774:SF3">
    <property type="entry name" value="KETOHEXOKINASE"/>
    <property type="match status" value="1"/>
</dbReference>
<evidence type="ECO:0000259" key="3">
    <source>
        <dbReference type="Pfam" id="PF00294"/>
    </source>
</evidence>
<dbReference type="AlphaFoldDB" id="A0A517ZPS0"/>
<dbReference type="InterPro" id="IPR029056">
    <property type="entry name" value="Ribokinase-like"/>
</dbReference>
<dbReference type="InterPro" id="IPR052562">
    <property type="entry name" value="Ketohexokinase-related"/>
</dbReference>
<keyword evidence="1 4" id="KW-0808">Transferase</keyword>
<dbReference type="Gene3D" id="3.40.1190.20">
    <property type="match status" value="1"/>
</dbReference>
<dbReference type="InterPro" id="IPR002173">
    <property type="entry name" value="Carboh/pur_kinase_PfkB_CS"/>
</dbReference>
<name>A0A517ZPS0_9PLAN</name>
<dbReference type="GO" id="GO:0004747">
    <property type="term" value="F:ribokinase activity"/>
    <property type="evidence" value="ECO:0007669"/>
    <property type="project" value="UniProtKB-EC"/>
</dbReference>
<reference evidence="4 5" key="1">
    <citation type="submission" date="2019-02" db="EMBL/GenBank/DDBJ databases">
        <title>Deep-cultivation of Planctomycetes and their phenomic and genomic characterization uncovers novel biology.</title>
        <authorList>
            <person name="Wiegand S."/>
            <person name="Jogler M."/>
            <person name="Boedeker C."/>
            <person name="Pinto D."/>
            <person name="Vollmers J."/>
            <person name="Rivas-Marin E."/>
            <person name="Kohn T."/>
            <person name="Peeters S.H."/>
            <person name="Heuer A."/>
            <person name="Rast P."/>
            <person name="Oberbeckmann S."/>
            <person name="Bunk B."/>
            <person name="Jeske O."/>
            <person name="Meyerdierks A."/>
            <person name="Storesund J.E."/>
            <person name="Kallscheuer N."/>
            <person name="Luecker S."/>
            <person name="Lage O.M."/>
            <person name="Pohl T."/>
            <person name="Merkel B.J."/>
            <person name="Hornburger P."/>
            <person name="Mueller R.-W."/>
            <person name="Bruemmer F."/>
            <person name="Labrenz M."/>
            <person name="Spormann A.M."/>
            <person name="Op den Camp H."/>
            <person name="Overmann J."/>
            <person name="Amann R."/>
            <person name="Jetten M.S.M."/>
            <person name="Mascher T."/>
            <person name="Medema M.H."/>
            <person name="Devos D.P."/>
            <person name="Kaster A.-K."/>
            <person name="Ovreas L."/>
            <person name="Rohde M."/>
            <person name="Galperin M.Y."/>
            <person name="Jogler C."/>
        </authorList>
    </citation>
    <scope>NUCLEOTIDE SEQUENCE [LARGE SCALE GENOMIC DNA]</scope>
    <source>
        <strain evidence="4 5">Mal52</strain>
    </source>
</reference>
<dbReference type="Proteomes" id="UP000319383">
    <property type="component" value="Chromosome"/>
</dbReference>
<keyword evidence="5" id="KW-1185">Reference proteome</keyword>
<dbReference type="InterPro" id="IPR011611">
    <property type="entry name" value="PfkB_dom"/>
</dbReference>
<dbReference type="EC" id="2.7.1.15" evidence="4"/>
<dbReference type="EMBL" id="CP036276">
    <property type="protein sequence ID" value="QDU44430.1"/>
    <property type="molecule type" value="Genomic_DNA"/>
</dbReference>
<dbReference type="Pfam" id="PF00294">
    <property type="entry name" value="PfkB"/>
    <property type="match status" value="1"/>
</dbReference>
<evidence type="ECO:0000313" key="5">
    <source>
        <dbReference type="Proteomes" id="UP000319383"/>
    </source>
</evidence>
<accession>A0A517ZPS0</accession>
<dbReference type="KEGG" id="sdyn:Mal52_29110"/>
<proteinExistence type="predicted"/>
<organism evidence="4 5">
    <name type="scientific">Symmachiella dynata</name>
    <dbReference type="NCBI Taxonomy" id="2527995"/>
    <lineage>
        <taxon>Bacteria</taxon>
        <taxon>Pseudomonadati</taxon>
        <taxon>Planctomycetota</taxon>
        <taxon>Planctomycetia</taxon>
        <taxon>Planctomycetales</taxon>
        <taxon>Planctomycetaceae</taxon>
        <taxon>Symmachiella</taxon>
    </lineage>
</organism>
<dbReference type="SUPFAM" id="SSF53613">
    <property type="entry name" value="Ribokinase-like"/>
    <property type="match status" value="1"/>
</dbReference>
<dbReference type="PANTHER" id="PTHR42774">
    <property type="entry name" value="PHOSPHOTRANSFERASE SYSTEM TRANSPORT PROTEIN"/>
    <property type="match status" value="1"/>
</dbReference>
<evidence type="ECO:0000256" key="1">
    <source>
        <dbReference type="ARBA" id="ARBA00022679"/>
    </source>
</evidence>
<dbReference type="PROSITE" id="PS00584">
    <property type="entry name" value="PFKB_KINASES_2"/>
    <property type="match status" value="1"/>
</dbReference>
<sequence length="307" mass="32881">MGEGLPPERYVEFDIAGLGTVVVDHQVILEQYPEPDSKSEIQTDWFQVGGPVPTALAVLARFGRRTTFLGHWGDDPFGAMIEADFQDEGIGFSGSCCRTGLRSGFAHAWIDARTGQRTIACSRAESPLSVEEVDEQLLARCGAIHLDGWPSEAAHYAARIVQKNGGTVFLDSGSPKPGMEQLLPLVDVLNCPRRFLTQFLGHDDIPRGGRELLARGPRMVTITDGDQGAMLFTGTEQLTQPAFSVTAVDTTGAGDVFSGAIVHATLAGWPADRTLKFAAATAALKCAKLGNREALPCLDAALRMIEG</sequence>
<protein>
    <submittedName>
        <fullName evidence="4">Ribokinase</fullName>
        <ecNumber evidence="4">2.7.1.15</ecNumber>
    </submittedName>
</protein>